<dbReference type="GO" id="GO:0005763">
    <property type="term" value="C:mitochondrial small ribosomal subunit"/>
    <property type="evidence" value="ECO:0007669"/>
    <property type="project" value="InterPro"/>
</dbReference>
<organism evidence="10">
    <name type="scientific">Parasteatoda tepidariorum</name>
    <name type="common">Common house spider</name>
    <name type="synonym">Achaearanea tepidariorum</name>
    <dbReference type="NCBI Taxonomy" id="114398"/>
    <lineage>
        <taxon>Eukaryota</taxon>
        <taxon>Metazoa</taxon>
        <taxon>Ecdysozoa</taxon>
        <taxon>Arthropoda</taxon>
        <taxon>Chelicerata</taxon>
        <taxon>Arachnida</taxon>
        <taxon>Araneae</taxon>
        <taxon>Araneomorphae</taxon>
        <taxon>Entelegynae</taxon>
        <taxon>Araneoidea</taxon>
        <taxon>Theridiidae</taxon>
        <taxon>Parasteatoda</taxon>
    </lineage>
</organism>
<keyword evidence="6" id="KW-0687">Ribonucleoprotein</keyword>
<keyword evidence="9" id="KW-0175">Coiled coil</keyword>
<dbReference type="InterPro" id="IPR026140">
    <property type="entry name" value="Ribosomal_mS26"/>
</dbReference>
<evidence type="ECO:0000256" key="4">
    <source>
        <dbReference type="ARBA" id="ARBA00022980"/>
    </source>
</evidence>
<dbReference type="Pfam" id="PF14943">
    <property type="entry name" value="MRP-S26"/>
    <property type="match status" value="1"/>
</dbReference>
<comment type="similarity">
    <text evidence="2">Belongs to the mitochondrion-specific ribosomal protein mS26 family.</text>
</comment>
<evidence type="ECO:0000313" key="10">
    <source>
        <dbReference type="EMBL" id="LAA01623.1"/>
    </source>
</evidence>
<keyword evidence="4 10" id="KW-0689">Ribosomal protein</keyword>
<evidence type="ECO:0000256" key="8">
    <source>
        <dbReference type="ARBA" id="ARBA00035344"/>
    </source>
</evidence>
<evidence type="ECO:0000256" key="9">
    <source>
        <dbReference type="SAM" id="Coils"/>
    </source>
</evidence>
<feature type="coiled-coil region" evidence="9">
    <location>
        <begin position="99"/>
        <end position="133"/>
    </location>
</feature>
<comment type="subcellular location">
    <subcellularLocation>
        <location evidence="1">Mitochondrion</location>
    </subcellularLocation>
</comment>
<reference evidence="10" key="1">
    <citation type="journal article" date="2016" name="Mol. Ecol. Resour.">
        <title>Evaluation of the impact of RNA preservation methods of spiders for de novo transcriptome assembly.</title>
        <authorList>
            <person name="Kono N."/>
            <person name="Nakamura H."/>
            <person name="Ito Y."/>
            <person name="Tomita M."/>
            <person name="Arakawa K."/>
        </authorList>
    </citation>
    <scope>NUCLEOTIDE SEQUENCE</scope>
    <source>
        <tissue evidence="10">Whole body</tissue>
    </source>
</reference>
<dbReference type="OrthoDB" id="5988811at2759"/>
<sequence length="229" mass="27696">MAQIIRSFLCKNYITLQHGFRGSIYNQLRWRRKEPKRKPLWMPTAKSKLFRIPQHPYVSEEEKDLIDDLLDEYYIKLESLRKLFQEELKQKFEDEGFSLKKQQESKENFLSLLEENKKENERIKLIREETLERLFQEKALKLLEFQEQKKVEDENIKLKVDEIVRKEKEKVAGYITYENLDEAIEKAMENPVNYNFCIDVNGSLKWEGKPPAHFEEEMKRRMDESIAKN</sequence>
<accession>A0A2L2Y0C0</accession>
<evidence type="ECO:0000256" key="3">
    <source>
        <dbReference type="ARBA" id="ARBA00022946"/>
    </source>
</evidence>
<dbReference type="EMBL" id="IAAA01009069">
    <property type="protein sequence ID" value="LAA01623.1"/>
    <property type="molecule type" value="mRNA"/>
</dbReference>
<evidence type="ECO:0000256" key="5">
    <source>
        <dbReference type="ARBA" id="ARBA00023128"/>
    </source>
</evidence>
<dbReference type="GeneID" id="107455784"/>
<dbReference type="AlphaFoldDB" id="A0A2L2Y0C0"/>
<evidence type="ECO:0000256" key="7">
    <source>
        <dbReference type="ARBA" id="ARBA00035138"/>
    </source>
</evidence>
<protein>
    <recommendedName>
        <fullName evidence="7">Small ribosomal subunit protein mS26</fullName>
    </recommendedName>
    <alternativeName>
        <fullName evidence="8">28S ribosomal protein S26, mitochondrial</fullName>
    </alternativeName>
</protein>
<keyword evidence="3" id="KW-0809">Transit peptide</keyword>
<dbReference type="PANTHER" id="PTHR21035:SF2">
    <property type="entry name" value="SMALL RIBOSOMAL SUBUNIT PROTEIN MS26"/>
    <property type="match status" value="1"/>
</dbReference>
<proteinExistence type="evidence at transcript level"/>
<name>A0A2L2Y0C0_PARTP</name>
<evidence type="ECO:0000256" key="1">
    <source>
        <dbReference type="ARBA" id="ARBA00004173"/>
    </source>
</evidence>
<evidence type="ECO:0000256" key="6">
    <source>
        <dbReference type="ARBA" id="ARBA00023274"/>
    </source>
</evidence>
<dbReference type="OMA" id="WNNQENL"/>
<evidence type="ECO:0000256" key="2">
    <source>
        <dbReference type="ARBA" id="ARBA00009672"/>
    </source>
</evidence>
<dbReference type="KEGG" id="ptep:107455784"/>
<keyword evidence="5" id="KW-0496">Mitochondrion</keyword>
<dbReference type="PANTHER" id="PTHR21035">
    <property type="entry name" value="28S RIBOSOMAL PROTEIN S26, MITOCHONDRIAL"/>
    <property type="match status" value="1"/>
</dbReference>
<dbReference type="RefSeq" id="XP_015928974.1">
    <property type="nucleotide sequence ID" value="XM_016073488.4"/>
</dbReference>